<dbReference type="InterPro" id="IPR036291">
    <property type="entry name" value="NAD(P)-bd_dom_sf"/>
</dbReference>
<dbReference type="Gene3D" id="3.40.50.720">
    <property type="entry name" value="NAD(P)-binding Rossmann-like Domain"/>
    <property type="match status" value="1"/>
</dbReference>
<evidence type="ECO:0000256" key="1">
    <source>
        <dbReference type="ARBA" id="ARBA00022857"/>
    </source>
</evidence>
<organism evidence="3 4">
    <name type="scientific">Leifsonia shinshuensis</name>
    <dbReference type="NCBI Taxonomy" id="150026"/>
    <lineage>
        <taxon>Bacteria</taxon>
        <taxon>Bacillati</taxon>
        <taxon>Actinomycetota</taxon>
        <taxon>Actinomycetes</taxon>
        <taxon>Micrococcales</taxon>
        <taxon>Microbacteriaceae</taxon>
        <taxon>Leifsonia</taxon>
    </lineage>
</organism>
<evidence type="ECO:0000313" key="4">
    <source>
        <dbReference type="Proteomes" id="UP000515511"/>
    </source>
</evidence>
<accession>A0A7G6YD48</accession>
<protein>
    <submittedName>
        <fullName evidence="3">SDR family oxidoreductase</fullName>
    </submittedName>
</protein>
<dbReference type="InterPro" id="IPR051164">
    <property type="entry name" value="NmrA-like_oxidored"/>
</dbReference>
<dbReference type="PANTHER" id="PTHR42748">
    <property type="entry name" value="NITROGEN METABOLITE REPRESSION PROTEIN NMRA FAMILY MEMBER"/>
    <property type="match status" value="1"/>
</dbReference>
<proteinExistence type="predicted"/>
<keyword evidence="1" id="KW-0521">NADP</keyword>
<name>A0A7G6YD48_9MICO</name>
<sequence>MKIVVIGGTGLIGRPLVEQLRQAGHDVVPASPSTGVDTVTGAGVDAALAGADVVVDVPNSPSFEDGPVMEFFQRSTETLVDAEKRAGVGHHVVLSIVGADRMPDIGYMRAKVAQEDIVTGSGVPYTIVRATQFFEFIPALAEGGAADGAITLSPVLMQPIAAADVSQALAGVAVAEPADAIVEFAGPEPIRLADAATAILRSRGDTRPIVADESAGYFGGAVTDESLVPGHDPKAAAQLRGETSLDEWIRR</sequence>
<evidence type="ECO:0000313" key="3">
    <source>
        <dbReference type="EMBL" id="QNE36413.1"/>
    </source>
</evidence>
<dbReference type="KEGG" id="lse:F1C12_15695"/>
<dbReference type="PANTHER" id="PTHR42748:SF3">
    <property type="entry name" value="BLL4366 PROTEIN"/>
    <property type="match status" value="1"/>
</dbReference>
<dbReference type="Proteomes" id="UP000515511">
    <property type="component" value="Chromosome"/>
</dbReference>
<dbReference type="EMBL" id="CP043641">
    <property type="protein sequence ID" value="QNE36413.1"/>
    <property type="molecule type" value="Genomic_DNA"/>
</dbReference>
<dbReference type="SUPFAM" id="SSF51735">
    <property type="entry name" value="NAD(P)-binding Rossmann-fold domains"/>
    <property type="match status" value="1"/>
</dbReference>
<feature type="domain" description="NAD(P)-binding" evidence="2">
    <location>
        <begin position="7"/>
        <end position="134"/>
    </location>
</feature>
<dbReference type="AlphaFoldDB" id="A0A7G6YD48"/>
<gene>
    <name evidence="3" type="ORF">F1C12_15695</name>
</gene>
<dbReference type="Pfam" id="PF13460">
    <property type="entry name" value="NAD_binding_10"/>
    <property type="match status" value="1"/>
</dbReference>
<reference evidence="4" key="1">
    <citation type="submission" date="2019-09" db="EMBL/GenBank/DDBJ databases">
        <title>Antimicrobial potential of Antarctic Bacteria.</title>
        <authorList>
            <person name="Benaud N."/>
            <person name="Edwards R.J."/>
            <person name="Ferrari B.C."/>
        </authorList>
    </citation>
    <scope>NUCLEOTIDE SEQUENCE [LARGE SCALE GENOMIC DNA]</scope>
    <source>
        <strain evidence="4">INR9</strain>
    </source>
</reference>
<dbReference type="RefSeq" id="WP_185275851.1">
    <property type="nucleotide sequence ID" value="NZ_CP043641.1"/>
</dbReference>
<dbReference type="InterPro" id="IPR016040">
    <property type="entry name" value="NAD(P)-bd_dom"/>
</dbReference>
<evidence type="ECO:0000259" key="2">
    <source>
        <dbReference type="Pfam" id="PF13460"/>
    </source>
</evidence>